<dbReference type="KEGG" id="ppha:BVH74_08210"/>
<protein>
    <submittedName>
        <fullName evidence="3">Phospholipid-binding protein</fullName>
    </submittedName>
</protein>
<keyword evidence="4" id="KW-1185">Reference proteome</keyword>
<dbReference type="PROSITE" id="PS50914">
    <property type="entry name" value="BON"/>
    <property type="match status" value="2"/>
</dbReference>
<feature type="domain" description="BON" evidence="2">
    <location>
        <begin position="122"/>
        <end position="189"/>
    </location>
</feature>
<proteinExistence type="predicted"/>
<gene>
    <name evidence="3" type="ORF">BVH74_08210</name>
</gene>
<dbReference type="EMBL" id="CP020100">
    <property type="protein sequence ID" value="AQZ94733.1"/>
    <property type="molecule type" value="Genomic_DNA"/>
</dbReference>
<dbReference type="InterPro" id="IPR007055">
    <property type="entry name" value="BON_dom"/>
</dbReference>
<feature type="chain" id="PRO_5012775753" evidence="1">
    <location>
        <begin position="24"/>
        <end position="189"/>
    </location>
</feature>
<reference evidence="3 4" key="1">
    <citation type="submission" date="2017-03" db="EMBL/GenBank/DDBJ databases">
        <title>Complete genome sequence of the novel DNRA strain Pseudomonas sp. S-6-2 isolated from Chinese polluted river sediment. Journal of Biotechnology.</title>
        <authorList>
            <person name="Li J."/>
            <person name="Xiang F."/>
            <person name="Wang L."/>
            <person name="Xi L."/>
            <person name="Liu J."/>
        </authorList>
    </citation>
    <scope>NUCLEOTIDE SEQUENCE [LARGE SCALE GENOMIC DNA]</scope>
    <source>
        <strain evidence="3 4">S-6-2</strain>
    </source>
</reference>
<dbReference type="PANTHER" id="PTHR34606">
    <property type="entry name" value="BON DOMAIN-CONTAINING PROTEIN"/>
    <property type="match status" value="1"/>
</dbReference>
<evidence type="ECO:0000256" key="1">
    <source>
        <dbReference type="SAM" id="SignalP"/>
    </source>
</evidence>
<name>A0A1V0B474_9GAMM</name>
<dbReference type="Pfam" id="PF04972">
    <property type="entry name" value="BON"/>
    <property type="match status" value="2"/>
</dbReference>
<evidence type="ECO:0000313" key="4">
    <source>
        <dbReference type="Proteomes" id="UP000243488"/>
    </source>
</evidence>
<dbReference type="Gene3D" id="3.30.1340.30">
    <property type="match status" value="1"/>
</dbReference>
<dbReference type="PROSITE" id="PS51257">
    <property type="entry name" value="PROKAR_LIPOPROTEIN"/>
    <property type="match status" value="1"/>
</dbReference>
<dbReference type="PANTHER" id="PTHR34606:SF4">
    <property type="entry name" value="OUTER MEMBRANE LIPOPROTEIN DOLP"/>
    <property type="match status" value="1"/>
</dbReference>
<dbReference type="Proteomes" id="UP000243488">
    <property type="component" value="Chromosome"/>
</dbReference>
<evidence type="ECO:0000259" key="2">
    <source>
        <dbReference type="PROSITE" id="PS50914"/>
    </source>
</evidence>
<accession>A0A1V0B474</accession>
<sequence length="189" mass="20653">MIRLTSLVLAALLSAGCSSVLTATRDAPIEDNYGTRTFGSRIDDQLIETKARVNVAKAHIDIEREARIIVSSYNGVVLLAGQVPRAELKTLAENAAREVQRVKVVHNELTVGENLPLLARNHDTVITTNAKTRLLADSSIPGRRIKVTTEAGVVYLQGLLRRSEADLAVQTVQQVGGVQRIVKLFEYID</sequence>
<evidence type="ECO:0000313" key="3">
    <source>
        <dbReference type="EMBL" id="AQZ94733.1"/>
    </source>
</evidence>
<dbReference type="STRING" id="1931241.BVH74_08210"/>
<dbReference type="AlphaFoldDB" id="A0A1V0B474"/>
<feature type="domain" description="BON" evidence="2">
    <location>
        <begin position="43"/>
        <end position="113"/>
    </location>
</feature>
<feature type="signal peptide" evidence="1">
    <location>
        <begin position="1"/>
        <end position="23"/>
    </location>
</feature>
<keyword evidence="1" id="KW-0732">Signal</keyword>
<dbReference type="InterPro" id="IPR051686">
    <property type="entry name" value="Lipoprotein_DolP"/>
</dbReference>
<organism evidence="3 4">
    <name type="scientific">Halopseudomonas phragmitis</name>
    <dbReference type="NCBI Taxonomy" id="1931241"/>
    <lineage>
        <taxon>Bacteria</taxon>
        <taxon>Pseudomonadati</taxon>
        <taxon>Pseudomonadota</taxon>
        <taxon>Gammaproteobacteria</taxon>
        <taxon>Pseudomonadales</taxon>
        <taxon>Pseudomonadaceae</taxon>
        <taxon>Halopseudomonas</taxon>
    </lineage>
</organism>
<dbReference type="RefSeq" id="WP_080049586.1">
    <property type="nucleotide sequence ID" value="NZ_CP020100.1"/>
</dbReference>